<dbReference type="AlphaFoldDB" id="A0AA36F113"/>
<reference evidence="2" key="1">
    <citation type="submission" date="2023-08" db="EMBL/GenBank/DDBJ databases">
        <authorList>
            <person name="Alioto T."/>
            <person name="Alioto T."/>
            <person name="Gomez Garrido J."/>
        </authorList>
    </citation>
    <scope>NUCLEOTIDE SEQUENCE</scope>
</reference>
<feature type="region of interest" description="Disordered" evidence="1">
    <location>
        <begin position="1"/>
        <end position="28"/>
    </location>
</feature>
<keyword evidence="3" id="KW-1185">Reference proteome</keyword>
<sequence>MNAGSSSVMGGGGGGGRSGRKWRVPEDDTLQIVDPRRGKGKMQRSDVYPGCRQQIQKNETGSYHRCLNAWNK</sequence>
<organism evidence="2 3">
    <name type="scientific">Octopus vulgaris</name>
    <name type="common">Common octopus</name>
    <dbReference type="NCBI Taxonomy" id="6645"/>
    <lineage>
        <taxon>Eukaryota</taxon>
        <taxon>Metazoa</taxon>
        <taxon>Spiralia</taxon>
        <taxon>Lophotrochozoa</taxon>
        <taxon>Mollusca</taxon>
        <taxon>Cephalopoda</taxon>
        <taxon>Coleoidea</taxon>
        <taxon>Octopodiformes</taxon>
        <taxon>Octopoda</taxon>
        <taxon>Incirrata</taxon>
        <taxon>Octopodidae</taxon>
        <taxon>Octopus</taxon>
    </lineage>
</organism>
<dbReference type="Proteomes" id="UP001162480">
    <property type="component" value="Chromosome 4"/>
</dbReference>
<accession>A0AA36F113</accession>
<gene>
    <name evidence="2" type="ORF">OCTVUL_1B025343</name>
</gene>
<evidence type="ECO:0000256" key="1">
    <source>
        <dbReference type="SAM" id="MobiDB-lite"/>
    </source>
</evidence>
<evidence type="ECO:0000313" key="2">
    <source>
        <dbReference type="EMBL" id="CAI9721671.1"/>
    </source>
</evidence>
<proteinExistence type="predicted"/>
<dbReference type="EMBL" id="OX597817">
    <property type="protein sequence ID" value="CAI9721671.1"/>
    <property type="molecule type" value="Genomic_DNA"/>
</dbReference>
<protein>
    <submittedName>
        <fullName evidence="2">Uncharacterized protein</fullName>
    </submittedName>
</protein>
<name>A0AA36F113_OCTVU</name>
<evidence type="ECO:0000313" key="3">
    <source>
        <dbReference type="Proteomes" id="UP001162480"/>
    </source>
</evidence>